<feature type="region of interest" description="Disordered" evidence="1">
    <location>
        <begin position="1"/>
        <end position="71"/>
    </location>
</feature>
<reference evidence="3" key="4">
    <citation type="journal article" date="2015" name="G3 (Bethesda)">
        <title>Genome sequences of three phytopathogenic species of the Magnaporthaceae family of fungi.</title>
        <authorList>
            <person name="Okagaki L.H."/>
            <person name="Nunes C.C."/>
            <person name="Sailsbery J."/>
            <person name="Clay B."/>
            <person name="Brown D."/>
            <person name="John T."/>
            <person name="Oh Y."/>
            <person name="Young N."/>
            <person name="Fitzgerald M."/>
            <person name="Haas B.J."/>
            <person name="Zeng Q."/>
            <person name="Young S."/>
            <person name="Adiconis X."/>
            <person name="Fan L."/>
            <person name="Levin J.Z."/>
            <person name="Mitchell T.K."/>
            <person name="Okubara P.A."/>
            <person name="Farman M.L."/>
            <person name="Kohn L.M."/>
            <person name="Birren B."/>
            <person name="Ma L.-J."/>
            <person name="Dean R.A."/>
        </authorList>
    </citation>
    <scope>NUCLEOTIDE SEQUENCE</scope>
    <source>
        <strain evidence="3">R3-111a-1</strain>
    </source>
</reference>
<dbReference type="RefSeq" id="XP_009226471.1">
    <property type="nucleotide sequence ID" value="XM_009228207.1"/>
</dbReference>
<dbReference type="EnsemblFungi" id="EJT73497">
    <property type="protein sequence ID" value="EJT73497"/>
    <property type="gene ID" value="GGTG_10335"/>
</dbReference>
<accession>J3PA11</accession>
<reference evidence="2" key="3">
    <citation type="submission" date="2010-09" db="EMBL/GenBank/DDBJ databases">
        <title>Annotation of Gaeumannomyces graminis var. tritici R3-111a-1.</title>
        <authorList>
            <consortium name="The Broad Institute Genome Sequencing Platform"/>
            <person name="Ma L.-J."/>
            <person name="Dead R."/>
            <person name="Young S.K."/>
            <person name="Zeng Q."/>
            <person name="Gargeya S."/>
            <person name="Fitzgerald M."/>
            <person name="Haas B."/>
            <person name="Abouelleil A."/>
            <person name="Alvarado L."/>
            <person name="Arachchi H.M."/>
            <person name="Berlin A."/>
            <person name="Brown A."/>
            <person name="Chapman S.B."/>
            <person name="Chen Z."/>
            <person name="Dunbar C."/>
            <person name="Freedman E."/>
            <person name="Gearin G."/>
            <person name="Gellesch M."/>
            <person name="Goldberg J."/>
            <person name="Griggs A."/>
            <person name="Gujja S."/>
            <person name="Heiman D."/>
            <person name="Howarth C."/>
            <person name="Larson L."/>
            <person name="Lui A."/>
            <person name="MacDonald P.J.P."/>
            <person name="Mehta T."/>
            <person name="Montmayeur A."/>
            <person name="Murphy C."/>
            <person name="Neiman D."/>
            <person name="Pearson M."/>
            <person name="Priest M."/>
            <person name="Roberts A."/>
            <person name="Saif S."/>
            <person name="Shea T."/>
            <person name="Shenoy N."/>
            <person name="Sisk P."/>
            <person name="Stolte C."/>
            <person name="Sykes S."/>
            <person name="Yandava C."/>
            <person name="Wortman J."/>
            <person name="Nusbaum C."/>
            <person name="Birren B."/>
        </authorList>
    </citation>
    <scope>NUCLEOTIDE SEQUENCE</scope>
    <source>
        <strain evidence="2">R3-111a-1</strain>
    </source>
</reference>
<dbReference type="EMBL" id="GL385399">
    <property type="protein sequence ID" value="EJT73497.1"/>
    <property type="molecule type" value="Genomic_DNA"/>
</dbReference>
<dbReference type="Proteomes" id="UP000006039">
    <property type="component" value="Unassembled WGS sequence"/>
</dbReference>
<keyword evidence="4" id="KW-1185">Reference proteome</keyword>
<dbReference type="VEuPathDB" id="FungiDB:GGTG_10335"/>
<sequence length="151" mass="16712">MACHACGSERSPASKAAMRKGPGQAQRYGIHLPKQTESHTPPHDRDRHEPQRNRDSTARRDYQLGPGRSCRNPHDLLRFEFPFVVSLVWFPRSAACNPISRGTCLLPHDMAFVTVQPSQTKMAVAASGGSCHKTLPGDATIAKHREPLPMH</sequence>
<dbReference type="HOGENOM" id="CLU_1731581_0_0_1"/>
<proteinExistence type="predicted"/>
<name>J3PA11_GAET3</name>
<reference evidence="4" key="1">
    <citation type="submission" date="2010-07" db="EMBL/GenBank/DDBJ databases">
        <title>The genome sequence of Gaeumannomyces graminis var. tritici strain R3-111a-1.</title>
        <authorList>
            <consortium name="The Broad Institute Genome Sequencing Platform"/>
            <person name="Ma L.-J."/>
            <person name="Dead R."/>
            <person name="Young S."/>
            <person name="Zeng Q."/>
            <person name="Koehrsen M."/>
            <person name="Alvarado L."/>
            <person name="Berlin A."/>
            <person name="Chapman S.B."/>
            <person name="Chen Z."/>
            <person name="Freedman E."/>
            <person name="Gellesch M."/>
            <person name="Goldberg J."/>
            <person name="Griggs A."/>
            <person name="Gujja S."/>
            <person name="Heilman E.R."/>
            <person name="Heiman D."/>
            <person name="Hepburn T."/>
            <person name="Howarth C."/>
            <person name="Jen D."/>
            <person name="Larson L."/>
            <person name="Mehta T."/>
            <person name="Neiman D."/>
            <person name="Pearson M."/>
            <person name="Roberts A."/>
            <person name="Saif S."/>
            <person name="Shea T."/>
            <person name="Shenoy N."/>
            <person name="Sisk P."/>
            <person name="Stolte C."/>
            <person name="Sykes S."/>
            <person name="Walk T."/>
            <person name="White J."/>
            <person name="Yandava C."/>
            <person name="Haas B."/>
            <person name="Nusbaum C."/>
            <person name="Birren B."/>
        </authorList>
    </citation>
    <scope>NUCLEOTIDE SEQUENCE [LARGE SCALE GENOMIC DNA]</scope>
    <source>
        <strain evidence="4">R3-111a-1</strain>
    </source>
</reference>
<protein>
    <submittedName>
        <fullName evidence="2 3">Uncharacterized protein</fullName>
    </submittedName>
</protein>
<evidence type="ECO:0000313" key="3">
    <source>
        <dbReference type="EnsemblFungi" id="EJT73497"/>
    </source>
</evidence>
<feature type="compositionally biased region" description="Basic and acidic residues" evidence="1">
    <location>
        <begin position="34"/>
        <end position="62"/>
    </location>
</feature>
<gene>
    <name evidence="3" type="primary">20350793</name>
    <name evidence="2" type="ORF">GGTG_10335</name>
</gene>
<evidence type="ECO:0000313" key="2">
    <source>
        <dbReference type="EMBL" id="EJT73497.1"/>
    </source>
</evidence>
<reference evidence="3" key="5">
    <citation type="submission" date="2018-04" db="UniProtKB">
        <authorList>
            <consortium name="EnsemblFungi"/>
        </authorList>
    </citation>
    <scope>IDENTIFICATION</scope>
    <source>
        <strain evidence="3">R3-111a-1</strain>
    </source>
</reference>
<evidence type="ECO:0000313" key="4">
    <source>
        <dbReference type="Proteomes" id="UP000006039"/>
    </source>
</evidence>
<organism evidence="2">
    <name type="scientific">Gaeumannomyces tritici (strain R3-111a-1)</name>
    <name type="common">Wheat and barley take-all root rot fungus</name>
    <name type="synonym">Gaeumannomyces graminis var. tritici</name>
    <dbReference type="NCBI Taxonomy" id="644352"/>
    <lineage>
        <taxon>Eukaryota</taxon>
        <taxon>Fungi</taxon>
        <taxon>Dikarya</taxon>
        <taxon>Ascomycota</taxon>
        <taxon>Pezizomycotina</taxon>
        <taxon>Sordariomycetes</taxon>
        <taxon>Sordariomycetidae</taxon>
        <taxon>Magnaporthales</taxon>
        <taxon>Magnaporthaceae</taxon>
        <taxon>Gaeumannomyces</taxon>
    </lineage>
</organism>
<evidence type="ECO:0000256" key="1">
    <source>
        <dbReference type="SAM" id="MobiDB-lite"/>
    </source>
</evidence>
<dbReference type="AlphaFoldDB" id="J3PA11"/>
<reference evidence="2" key="2">
    <citation type="submission" date="2010-07" db="EMBL/GenBank/DDBJ databases">
        <authorList>
            <consortium name="The Broad Institute Genome Sequencing Platform"/>
            <consortium name="Broad Institute Genome Sequencing Center for Infectious Disease"/>
            <person name="Ma L.-J."/>
            <person name="Dead R."/>
            <person name="Young S."/>
            <person name="Zeng Q."/>
            <person name="Koehrsen M."/>
            <person name="Alvarado L."/>
            <person name="Berlin A."/>
            <person name="Chapman S.B."/>
            <person name="Chen Z."/>
            <person name="Freedman E."/>
            <person name="Gellesch M."/>
            <person name="Goldberg J."/>
            <person name="Griggs A."/>
            <person name="Gujja S."/>
            <person name="Heilman E.R."/>
            <person name="Heiman D."/>
            <person name="Hepburn T."/>
            <person name="Howarth C."/>
            <person name="Jen D."/>
            <person name="Larson L."/>
            <person name="Mehta T."/>
            <person name="Neiman D."/>
            <person name="Pearson M."/>
            <person name="Roberts A."/>
            <person name="Saif S."/>
            <person name="Shea T."/>
            <person name="Shenoy N."/>
            <person name="Sisk P."/>
            <person name="Stolte C."/>
            <person name="Sykes S."/>
            <person name="Walk T."/>
            <person name="White J."/>
            <person name="Yandava C."/>
            <person name="Haas B."/>
            <person name="Nusbaum C."/>
            <person name="Birren B."/>
        </authorList>
    </citation>
    <scope>NUCLEOTIDE SEQUENCE</scope>
    <source>
        <strain evidence="2">R3-111a-1</strain>
    </source>
</reference>
<dbReference type="GeneID" id="20350793"/>